<comment type="caution">
    <text evidence="1">The sequence shown here is derived from an EMBL/GenBank/DDBJ whole genome shotgun (WGS) entry which is preliminary data.</text>
</comment>
<dbReference type="Gene3D" id="1.10.3680.10">
    <property type="entry name" value="TerB-like"/>
    <property type="match status" value="1"/>
</dbReference>
<gene>
    <name evidence="1" type="ORF">JI741_10795</name>
</gene>
<dbReference type="Proteomes" id="UP000613030">
    <property type="component" value="Unassembled WGS sequence"/>
</dbReference>
<dbReference type="InterPro" id="IPR029024">
    <property type="entry name" value="TerB-like"/>
</dbReference>
<accession>A0ABS1KQF2</accession>
<evidence type="ECO:0000313" key="1">
    <source>
        <dbReference type="EMBL" id="MBL0741708.1"/>
    </source>
</evidence>
<evidence type="ECO:0000313" key="2">
    <source>
        <dbReference type="Proteomes" id="UP000613030"/>
    </source>
</evidence>
<keyword evidence="2" id="KW-1185">Reference proteome</keyword>
<dbReference type="EMBL" id="JAERRB010000003">
    <property type="protein sequence ID" value="MBL0741708.1"/>
    <property type="molecule type" value="Genomic_DNA"/>
</dbReference>
<dbReference type="SUPFAM" id="SSF158682">
    <property type="entry name" value="TerB-like"/>
    <property type="match status" value="1"/>
</dbReference>
<proteinExistence type="predicted"/>
<evidence type="ECO:0008006" key="3">
    <source>
        <dbReference type="Google" id="ProtNLM"/>
    </source>
</evidence>
<name>A0ABS1KQF2_9BACT</name>
<dbReference type="CDD" id="cd07177">
    <property type="entry name" value="terB_like"/>
    <property type="match status" value="1"/>
</dbReference>
<sequence>MKPHDKGWLKDYLDFRKELLTDIAAPRDGRKSSHPEHSLYRIIQPTGLMYGQSVGELSLPDVDDWDEKERMKVLLAESLISSSLLHYDKPVKNAEELSDVILKTLESIGNFYNNIFPELSTPTKTLLGRKKSPLELAEKILDKRIEHTGKYESNFWSYFFHNSLLFLDVFIYGQWIHTNADRIVADFFRYEREELRFSVVKVIAAAAHANKEVVFEERRLYELFIQSTDLSSEKRKEAYKIFEEGFAIEDINLPTENSWLLKKFFLEVAILTIWSDKKVEQAELDFLKRFTHYLGSSDEDLENSMIAIEGFVLEHWEQLEYLQDKQDYQQVSDQFIRRVARVAEKNKTRLFKEMRENEHILNLMRKARSNELTLEEKEQVRLELIQVLKTIPTFVIVSLPQRFLTLPILLKILPKNLFADGIPEA</sequence>
<protein>
    <recommendedName>
        <fullName evidence="3">TerB family tellurite resistance protein</fullName>
    </recommendedName>
</protein>
<reference evidence="1 2" key="1">
    <citation type="submission" date="2021-01" db="EMBL/GenBank/DDBJ databases">
        <title>Chryseolinea sp. Jin1 Genome sequencing and assembly.</title>
        <authorList>
            <person name="Kim I."/>
        </authorList>
    </citation>
    <scope>NUCLEOTIDE SEQUENCE [LARGE SCALE GENOMIC DNA]</scope>
    <source>
        <strain evidence="1 2">Jin1</strain>
    </source>
</reference>
<organism evidence="1 2">
    <name type="scientific">Chryseolinea lacunae</name>
    <dbReference type="NCBI Taxonomy" id="2801331"/>
    <lineage>
        <taxon>Bacteria</taxon>
        <taxon>Pseudomonadati</taxon>
        <taxon>Bacteroidota</taxon>
        <taxon>Cytophagia</taxon>
        <taxon>Cytophagales</taxon>
        <taxon>Fulvivirgaceae</taxon>
        <taxon>Chryseolinea</taxon>
    </lineage>
</organism>